<reference evidence="1 2" key="1">
    <citation type="journal article" date="2021" name="Plant Biotechnol. J.">
        <title>Multi-omics assisted identification of the key and species-specific regulatory components of drought-tolerant mechanisms in Gossypium stocksii.</title>
        <authorList>
            <person name="Yu D."/>
            <person name="Ke L."/>
            <person name="Zhang D."/>
            <person name="Wu Y."/>
            <person name="Sun Y."/>
            <person name="Mei J."/>
            <person name="Sun J."/>
            <person name="Sun Y."/>
        </authorList>
    </citation>
    <scope>NUCLEOTIDE SEQUENCE [LARGE SCALE GENOMIC DNA]</scope>
    <source>
        <strain evidence="2">cv. E1</strain>
        <tissue evidence="1">Leaf</tissue>
    </source>
</reference>
<gene>
    <name evidence="1" type="ORF">J1N35_011117</name>
</gene>
<evidence type="ECO:0000313" key="2">
    <source>
        <dbReference type="Proteomes" id="UP000828251"/>
    </source>
</evidence>
<organism evidence="1 2">
    <name type="scientific">Gossypium stocksii</name>
    <dbReference type="NCBI Taxonomy" id="47602"/>
    <lineage>
        <taxon>Eukaryota</taxon>
        <taxon>Viridiplantae</taxon>
        <taxon>Streptophyta</taxon>
        <taxon>Embryophyta</taxon>
        <taxon>Tracheophyta</taxon>
        <taxon>Spermatophyta</taxon>
        <taxon>Magnoliopsida</taxon>
        <taxon>eudicotyledons</taxon>
        <taxon>Gunneridae</taxon>
        <taxon>Pentapetalae</taxon>
        <taxon>rosids</taxon>
        <taxon>malvids</taxon>
        <taxon>Malvales</taxon>
        <taxon>Malvaceae</taxon>
        <taxon>Malvoideae</taxon>
        <taxon>Gossypium</taxon>
    </lineage>
</organism>
<dbReference type="EMBL" id="JAIQCV010000004">
    <property type="protein sequence ID" value="KAH1107349.1"/>
    <property type="molecule type" value="Genomic_DNA"/>
</dbReference>
<accession>A0A9D3W1J7</accession>
<proteinExistence type="predicted"/>
<name>A0A9D3W1J7_9ROSI</name>
<evidence type="ECO:0008006" key="3">
    <source>
        <dbReference type="Google" id="ProtNLM"/>
    </source>
</evidence>
<sequence length="366" mass="41932">MTNIEISRRVKFVIYYGGQIYNTESKVVFVGVKSMEFVFNSTVKMHELRTKIRKKAGGLTRGRITRLQCIYLTSIDPYRYELSDVNSETHLKTIISSYTKIENTVIELYVEFVNTDASGPSSTSISVNTGTETEAESPTTGLCCGFSGLLQSGYYNVPKTSIGKQSSISNIDLNFWVNTSQGTNEESDVSEEEGVVDTNEVEESAPNQSNNVVQMVQKCHASIYHDVRVLKVKMEYPNKDSFLAAFKRYNIKNYVNYYMTKSHFEKFEEKCVMKDRRCIGSVYTRFYNRSRNTFRRYQKCLLLAIAQDGNRKILSIEFATTPKEMTDDCDFFLSRLCRLICLLPDICVILDRKLEILSAIYHYGSL</sequence>
<evidence type="ECO:0000313" key="1">
    <source>
        <dbReference type="EMBL" id="KAH1107349.1"/>
    </source>
</evidence>
<keyword evidence="2" id="KW-1185">Reference proteome</keyword>
<dbReference type="Proteomes" id="UP000828251">
    <property type="component" value="Unassembled WGS sequence"/>
</dbReference>
<dbReference type="AlphaFoldDB" id="A0A9D3W1J7"/>
<comment type="caution">
    <text evidence="1">The sequence shown here is derived from an EMBL/GenBank/DDBJ whole genome shotgun (WGS) entry which is preliminary data.</text>
</comment>
<protein>
    <recommendedName>
        <fullName evidence="3">Transposase MuDR plant domain-containing protein</fullName>
    </recommendedName>
</protein>